<gene>
    <name evidence="3" type="ORF">QBC42DRAFT_112746</name>
</gene>
<sequence length="292" mass="33147">MSNPGILILPGNHDDPAVRQRHILGRQPGLGRRRRGNVQPATRFRPQDPTLTPEAHFPLQNVGAIDRRFPRFINRFDSREMLLVIDGSWLNNGSKEIEPAAGSSFKFKDPPCGSSASTIAFPFSSEPGLPMQGDVGGVVAFPMEERGPKGDVVDHTSNRAKLRAVIAALQFRPWAEEGWHRVVILTDLEYIVHGATALLPTWVDRGWKKRRRGRNAGSRQYANRDLWEELQHCIDELREQRCQVSFWLVNGRDARQSRYIANTKDAAKRAAKQREDDSMLREEFTRLCGIMM</sequence>
<protein>
    <recommendedName>
        <fullName evidence="2">RNase H type-1 domain-containing protein</fullName>
    </recommendedName>
</protein>
<dbReference type="GO" id="GO:0004523">
    <property type="term" value="F:RNA-DNA hybrid ribonuclease activity"/>
    <property type="evidence" value="ECO:0007669"/>
    <property type="project" value="InterPro"/>
</dbReference>
<reference evidence="3" key="2">
    <citation type="submission" date="2023-06" db="EMBL/GenBank/DDBJ databases">
        <authorList>
            <consortium name="Lawrence Berkeley National Laboratory"/>
            <person name="Mondo S.J."/>
            <person name="Hensen N."/>
            <person name="Bonometti L."/>
            <person name="Westerberg I."/>
            <person name="Brannstrom I.O."/>
            <person name="Guillou S."/>
            <person name="Cros-Aarteil S."/>
            <person name="Calhoun S."/>
            <person name="Haridas S."/>
            <person name="Kuo A."/>
            <person name="Pangilinan J."/>
            <person name="Riley R."/>
            <person name="Labutti K."/>
            <person name="Andreopoulos B."/>
            <person name="Lipzen A."/>
            <person name="Chen C."/>
            <person name="Yanf M."/>
            <person name="Daum C."/>
            <person name="Ng V."/>
            <person name="Clum A."/>
            <person name="Steindorff A."/>
            <person name="Ohm R."/>
            <person name="Martin F."/>
            <person name="Silar P."/>
            <person name="Natvig D."/>
            <person name="Lalanne C."/>
            <person name="Gautier V."/>
            <person name="Ament-Velasquez S.L."/>
            <person name="Kruys A."/>
            <person name="Hutchinson M.I."/>
            <person name="Powell A.J."/>
            <person name="Barry K."/>
            <person name="Miller A.N."/>
            <person name="Grigoriev I.V."/>
            <person name="Debuchy R."/>
            <person name="Gladieux P."/>
            <person name="Thoren M.H."/>
            <person name="Johannesson H."/>
        </authorList>
    </citation>
    <scope>NUCLEOTIDE SEQUENCE</scope>
    <source>
        <strain evidence="3">PSN324</strain>
    </source>
</reference>
<dbReference type="InterPro" id="IPR002156">
    <property type="entry name" value="RNaseH_domain"/>
</dbReference>
<comment type="caution">
    <text evidence="3">The sequence shown here is derived from an EMBL/GenBank/DDBJ whole genome shotgun (WGS) entry which is preliminary data.</text>
</comment>
<reference evidence="3" key="1">
    <citation type="journal article" date="2023" name="Mol. Phylogenet. Evol.">
        <title>Genome-scale phylogeny and comparative genomics of the fungal order Sordariales.</title>
        <authorList>
            <person name="Hensen N."/>
            <person name="Bonometti L."/>
            <person name="Westerberg I."/>
            <person name="Brannstrom I.O."/>
            <person name="Guillou S."/>
            <person name="Cros-Aarteil S."/>
            <person name="Calhoun S."/>
            <person name="Haridas S."/>
            <person name="Kuo A."/>
            <person name="Mondo S."/>
            <person name="Pangilinan J."/>
            <person name="Riley R."/>
            <person name="LaButti K."/>
            <person name="Andreopoulos B."/>
            <person name="Lipzen A."/>
            <person name="Chen C."/>
            <person name="Yan M."/>
            <person name="Daum C."/>
            <person name="Ng V."/>
            <person name="Clum A."/>
            <person name="Steindorff A."/>
            <person name="Ohm R.A."/>
            <person name="Martin F."/>
            <person name="Silar P."/>
            <person name="Natvig D.O."/>
            <person name="Lalanne C."/>
            <person name="Gautier V."/>
            <person name="Ament-Velasquez S.L."/>
            <person name="Kruys A."/>
            <person name="Hutchinson M.I."/>
            <person name="Powell A.J."/>
            <person name="Barry K."/>
            <person name="Miller A.N."/>
            <person name="Grigoriev I.V."/>
            <person name="Debuchy R."/>
            <person name="Gladieux P."/>
            <person name="Hiltunen Thoren M."/>
            <person name="Johannesson H."/>
        </authorList>
    </citation>
    <scope>NUCLEOTIDE SEQUENCE</scope>
    <source>
        <strain evidence="3">PSN324</strain>
    </source>
</reference>
<dbReference type="Pfam" id="PF00075">
    <property type="entry name" value="RNase_H"/>
    <property type="match status" value="1"/>
</dbReference>
<evidence type="ECO:0000313" key="3">
    <source>
        <dbReference type="EMBL" id="KAK4459833.1"/>
    </source>
</evidence>
<dbReference type="Gene3D" id="3.30.420.10">
    <property type="entry name" value="Ribonuclease H-like superfamily/Ribonuclease H"/>
    <property type="match status" value="1"/>
</dbReference>
<name>A0AAV9HH82_9PEZI</name>
<dbReference type="SUPFAM" id="SSF53098">
    <property type="entry name" value="Ribonuclease H-like"/>
    <property type="match status" value="1"/>
</dbReference>
<dbReference type="InterPro" id="IPR012337">
    <property type="entry name" value="RNaseH-like_sf"/>
</dbReference>
<dbReference type="GO" id="GO:0003676">
    <property type="term" value="F:nucleic acid binding"/>
    <property type="evidence" value="ECO:0007669"/>
    <property type="project" value="InterPro"/>
</dbReference>
<dbReference type="AlphaFoldDB" id="A0AAV9HH82"/>
<dbReference type="Proteomes" id="UP001321749">
    <property type="component" value="Unassembled WGS sequence"/>
</dbReference>
<keyword evidence="4" id="KW-1185">Reference proteome</keyword>
<accession>A0AAV9HH82</accession>
<feature type="region of interest" description="Disordered" evidence="1">
    <location>
        <begin position="27"/>
        <end position="50"/>
    </location>
</feature>
<evidence type="ECO:0000313" key="4">
    <source>
        <dbReference type="Proteomes" id="UP001321749"/>
    </source>
</evidence>
<dbReference type="PROSITE" id="PS50879">
    <property type="entry name" value="RNASE_H_1"/>
    <property type="match status" value="1"/>
</dbReference>
<proteinExistence type="predicted"/>
<organism evidence="3 4">
    <name type="scientific">Cladorrhinum samala</name>
    <dbReference type="NCBI Taxonomy" id="585594"/>
    <lineage>
        <taxon>Eukaryota</taxon>
        <taxon>Fungi</taxon>
        <taxon>Dikarya</taxon>
        <taxon>Ascomycota</taxon>
        <taxon>Pezizomycotina</taxon>
        <taxon>Sordariomycetes</taxon>
        <taxon>Sordariomycetidae</taxon>
        <taxon>Sordariales</taxon>
        <taxon>Podosporaceae</taxon>
        <taxon>Cladorrhinum</taxon>
    </lineage>
</organism>
<feature type="domain" description="RNase H type-1" evidence="2">
    <location>
        <begin position="113"/>
        <end position="272"/>
    </location>
</feature>
<dbReference type="InterPro" id="IPR036397">
    <property type="entry name" value="RNaseH_sf"/>
</dbReference>
<evidence type="ECO:0000256" key="1">
    <source>
        <dbReference type="SAM" id="MobiDB-lite"/>
    </source>
</evidence>
<evidence type="ECO:0000259" key="2">
    <source>
        <dbReference type="PROSITE" id="PS50879"/>
    </source>
</evidence>
<dbReference type="EMBL" id="MU865026">
    <property type="protein sequence ID" value="KAK4459833.1"/>
    <property type="molecule type" value="Genomic_DNA"/>
</dbReference>